<dbReference type="Gene3D" id="2.30.30.700">
    <property type="entry name" value="SLA1 homology domain 1"/>
    <property type="match status" value="1"/>
</dbReference>
<accession>A0A1T4YDF9</accession>
<dbReference type="RefSeq" id="WP_078814155.1">
    <property type="nucleotide sequence ID" value="NZ_FUYE01000009.1"/>
</dbReference>
<dbReference type="GO" id="GO:0030674">
    <property type="term" value="F:protein-macromolecule adaptor activity"/>
    <property type="evidence" value="ECO:0007669"/>
    <property type="project" value="InterPro"/>
</dbReference>
<keyword evidence="6" id="KW-1185">Reference proteome</keyword>
<dbReference type="InterPro" id="IPR022655">
    <property type="entry name" value="DUF1553"/>
</dbReference>
<dbReference type="EMBL" id="FUYE01000009">
    <property type="protein sequence ID" value="SKA99578.1"/>
    <property type="molecule type" value="Genomic_DNA"/>
</dbReference>
<dbReference type="Pfam" id="PF07583">
    <property type="entry name" value="PSCyt2"/>
    <property type="match status" value="1"/>
</dbReference>
<dbReference type="AlphaFoldDB" id="A0A1T4YDF9"/>
<name>A0A1T4YDF9_9BACT</name>
<reference evidence="6" key="1">
    <citation type="submission" date="2017-02" db="EMBL/GenBank/DDBJ databases">
        <authorList>
            <person name="Varghese N."/>
            <person name="Submissions S."/>
        </authorList>
    </citation>
    <scope>NUCLEOTIDE SEQUENCE [LARGE SCALE GENOMIC DNA]</scope>
    <source>
        <strain evidence="6">ATCC 700200</strain>
    </source>
</reference>
<dbReference type="InterPro" id="IPR011444">
    <property type="entry name" value="DUF1549"/>
</dbReference>
<sequence>MKATKYMLAGLLIAGFGAGSAFSAEVRTWTDVEGRQVSASFVNLEGDLIVLQTEDGAQHRFPLTRLSAEDQALAKAAMQAAAPSVEAAPAGIQMLANATVAQAAQKVDQLVANGLKKANPDRQKAGKAPITQFNPMASDEQFVRRVYLDIAGRIPNYEEASSFIKDSSPKKRAQLIDLLLESDGYKATMFNYLAEMLRIKDNFEQDNVRGTPYINWLKDQIAHNEKWDKIVYQMLTATGKMWDKKEDGTYNGAAGYLLRDAGMPLDNLANTLTVFLGTDVACAQCHDHPFADWTQKQFYEMAAFFGATTTRLNARDLNGSNPRERLMAQIEPMIEKSGQDIRRLRNGIQNYISANQSAIKDRDMNTLKLPHDYKYKDGKPNDPVSPKFVMWSPEDKNNPAYKQKKGNEEKLRLSFANWLTHPENPRFAMTIANRMWKRAFGAAVNEPVTNIDDPEHSANPELLKHLASEMKRVNFDLKEFMRIVYNTRAYQSEATSENVALGEMYYFQGPLLRRMTAEQAWDSYMTLVLGQPDTYKAPLQDLYARSIDLDLTKVDGQTVLIKYDAFRRMQQKENALMGGGLDMAGGDSMMMDGGSAKKTETASASSEGAKILTYEGMRLMRASEIQQPAPGGHFLIDFGQSPRMLIDGSSKIGNVPQVLMMMNGKAQKMLTSPDSLVFRTMNKVTNPADKVERMFMTIMNRRPTLQEKEIAKRALGSNGEDGYANMIWALINTREFMFIQ</sequence>
<evidence type="ECO:0000313" key="5">
    <source>
        <dbReference type="EMBL" id="SKA99578.1"/>
    </source>
</evidence>
<gene>
    <name evidence="5" type="ORF">SAMN02745166_02976</name>
</gene>
<keyword evidence="1" id="KW-0732">Signal</keyword>
<dbReference type="PANTHER" id="PTHR35889:SF3">
    <property type="entry name" value="F-BOX DOMAIN-CONTAINING PROTEIN"/>
    <property type="match status" value="1"/>
</dbReference>
<feature type="domain" description="DUF1553" evidence="4">
    <location>
        <begin position="412"/>
        <end position="713"/>
    </location>
</feature>
<evidence type="ECO:0000259" key="2">
    <source>
        <dbReference type="Pfam" id="PF03983"/>
    </source>
</evidence>
<evidence type="ECO:0000259" key="3">
    <source>
        <dbReference type="Pfam" id="PF07583"/>
    </source>
</evidence>
<evidence type="ECO:0000313" key="6">
    <source>
        <dbReference type="Proteomes" id="UP000190774"/>
    </source>
</evidence>
<organism evidence="5 6">
    <name type="scientific">Prosthecobacter debontii</name>
    <dbReference type="NCBI Taxonomy" id="48467"/>
    <lineage>
        <taxon>Bacteria</taxon>
        <taxon>Pseudomonadati</taxon>
        <taxon>Verrucomicrobiota</taxon>
        <taxon>Verrucomicrobiia</taxon>
        <taxon>Verrucomicrobiales</taxon>
        <taxon>Verrucomicrobiaceae</taxon>
        <taxon>Prosthecobacter</taxon>
    </lineage>
</organism>
<dbReference type="PANTHER" id="PTHR35889">
    <property type="entry name" value="CYCLOINULO-OLIGOSACCHARIDE FRUCTANOTRANSFERASE-RELATED"/>
    <property type="match status" value="1"/>
</dbReference>
<dbReference type="Pfam" id="PF03983">
    <property type="entry name" value="SHD1"/>
    <property type="match status" value="1"/>
</dbReference>
<dbReference type="InterPro" id="IPR007131">
    <property type="entry name" value="SHD1"/>
</dbReference>
<protein>
    <submittedName>
        <fullName evidence="5">SLA1 homology domain 1, SHD1</fullName>
    </submittedName>
</protein>
<feature type="domain" description="SLA1 homology" evidence="2">
    <location>
        <begin position="24"/>
        <end position="77"/>
    </location>
</feature>
<dbReference type="OrthoDB" id="289126at2"/>
<feature type="signal peptide" evidence="1">
    <location>
        <begin position="1"/>
        <end position="23"/>
    </location>
</feature>
<dbReference type="Pfam" id="PF07587">
    <property type="entry name" value="PSD1"/>
    <property type="match status" value="1"/>
</dbReference>
<feature type="domain" description="DUF1549" evidence="3">
    <location>
        <begin position="132"/>
        <end position="308"/>
    </location>
</feature>
<dbReference type="GO" id="GO:0042802">
    <property type="term" value="F:identical protein binding"/>
    <property type="evidence" value="ECO:0007669"/>
    <property type="project" value="InterPro"/>
</dbReference>
<feature type="chain" id="PRO_5012798096" evidence="1">
    <location>
        <begin position="24"/>
        <end position="740"/>
    </location>
</feature>
<dbReference type="GO" id="GO:0043130">
    <property type="term" value="F:ubiquitin binding"/>
    <property type="evidence" value="ECO:0007669"/>
    <property type="project" value="InterPro"/>
</dbReference>
<evidence type="ECO:0000256" key="1">
    <source>
        <dbReference type="SAM" id="SignalP"/>
    </source>
</evidence>
<proteinExistence type="predicted"/>
<dbReference type="GO" id="GO:0008092">
    <property type="term" value="F:cytoskeletal protein binding"/>
    <property type="evidence" value="ECO:0007669"/>
    <property type="project" value="InterPro"/>
</dbReference>
<dbReference type="STRING" id="48467.SAMN02745166_02976"/>
<evidence type="ECO:0000259" key="4">
    <source>
        <dbReference type="Pfam" id="PF07587"/>
    </source>
</evidence>
<dbReference type="Proteomes" id="UP000190774">
    <property type="component" value="Unassembled WGS sequence"/>
</dbReference>